<dbReference type="Gene3D" id="3.40.50.300">
    <property type="entry name" value="P-loop containing nucleotide triphosphate hydrolases"/>
    <property type="match status" value="1"/>
</dbReference>
<name>A0AAP0KAJ2_9MAGN</name>
<dbReference type="InterPro" id="IPR006073">
    <property type="entry name" value="GTP-bd"/>
</dbReference>
<feature type="region of interest" description="Disordered" evidence="1">
    <location>
        <begin position="33"/>
        <end position="64"/>
    </location>
</feature>
<dbReference type="GO" id="GO:0005739">
    <property type="term" value="C:mitochondrion"/>
    <property type="evidence" value="ECO:0007669"/>
    <property type="project" value="TreeGrafter"/>
</dbReference>
<dbReference type="Pfam" id="PF01926">
    <property type="entry name" value="MMR_HSR1"/>
    <property type="match status" value="1"/>
</dbReference>
<dbReference type="InterPro" id="IPR050896">
    <property type="entry name" value="Mito_lipid_metab_GTPase"/>
</dbReference>
<dbReference type="AlphaFoldDB" id="A0AAP0KAJ2"/>
<evidence type="ECO:0000259" key="3">
    <source>
        <dbReference type="Pfam" id="PF21516"/>
    </source>
</evidence>
<evidence type="ECO:0000313" key="5">
    <source>
        <dbReference type="Proteomes" id="UP001419268"/>
    </source>
</evidence>
<dbReference type="CDD" id="cd01855">
    <property type="entry name" value="YqeH"/>
    <property type="match status" value="1"/>
</dbReference>
<feature type="region of interest" description="Disordered" evidence="1">
    <location>
        <begin position="622"/>
        <end position="653"/>
    </location>
</feature>
<protein>
    <recommendedName>
        <fullName evidence="6">G domain-containing protein</fullName>
    </recommendedName>
</protein>
<dbReference type="InterPro" id="IPR048422">
    <property type="entry name" value="NOA1/YqeH-like_C"/>
</dbReference>
<proteinExistence type="predicted"/>
<dbReference type="SUPFAM" id="SSF52540">
    <property type="entry name" value="P-loop containing nucleoside triphosphate hydrolases"/>
    <property type="match status" value="1"/>
</dbReference>
<evidence type="ECO:0000313" key="4">
    <source>
        <dbReference type="EMBL" id="KAK9149026.1"/>
    </source>
</evidence>
<dbReference type="Proteomes" id="UP001419268">
    <property type="component" value="Unassembled WGS sequence"/>
</dbReference>
<dbReference type="GO" id="GO:0005525">
    <property type="term" value="F:GTP binding"/>
    <property type="evidence" value="ECO:0007669"/>
    <property type="project" value="InterPro"/>
</dbReference>
<keyword evidence="5" id="KW-1185">Reference proteome</keyword>
<evidence type="ECO:0000259" key="2">
    <source>
        <dbReference type="Pfam" id="PF01926"/>
    </source>
</evidence>
<dbReference type="PANTHER" id="PTHR46434">
    <property type="entry name" value="GENETIC INTERACTOR OF PROHIBITINS 3, MITOCHONDRIAL"/>
    <property type="match status" value="1"/>
</dbReference>
<comment type="caution">
    <text evidence="4">The sequence shown here is derived from an EMBL/GenBank/DDBJ whole genome shotgun (WGS) entry which is preliminary data.</text>
</comment>
<dbReference type="PANTHER" id="PTHR46434:SF1">
    <property type="entry name" value="GENETIC INTERACTOR OF PROHIBITINS 3, MITOCHONDRIAL"/>
    <property type="match status" value="1"/>
</dbReference>
<dbReference type="Pfam" id="PF21516">
    <property type="entry name" value="YqeH-like_C"/>
    <property type="match status" value="1"/>
</dbReference>
<evidence type="ECO:0000256" key="1">
    <source>
        <dbReference type="SAM" id="MobiDB-lite"/>
    </source>
</evidence>
<feature type="domain" description="NOA1/YqeH-like C-terminal" evidence="3">
    <location>
        <begin position="496"/>
        <end position="593"/>
    </location>
</feature>
<organism evidence="4 5">
    <name type="scientific">Stephania cephalantha</name>
    <dbReference type="NCBI Taxonomy" id="152367"/>
    <lineage>
        <taxon>Eukaryota</taxon>
        <taxon>Viridiplantae</taxon>
        <taxon>Streptophyta</taxon>
        <taxon>Embryophyta</taxon>
        <taxon>Tracheophyta</taxon>
        <taxon>Spermatophyta</taxon>
        <taxon>Magnoliopsida</taxon>
        <taxon>Ranunculales</taxon>
        <taxon>Menispermaceae</taxon>
        <taxon>Menispermoideae</taxon>
        <taxon>Cissampelideae</taxon>
        <taxon>Stephania</taxon>
    </lineage>
</organism>
<feature type="compositionally biased region" description="Basic and acidic residues" evidence="1">
    <location>
        <begin position="631"/>
        <end position="645"/>
    </location>
</feature>
<evidence type="ECO:0008006" key="6">
    <source>
        <dbReference type="Google" id="ProtNLM"/>
    </source>
</evidence>
<reference evidence="4 5" key="1">
    <citation type="submission" date="2024-01" db="EMBL/GenBank/DDBJ databases">
        <title>Genome assemblies of Stephania.</title>
        <authorList>
            <person name="Yang L."/>
        </authorList>
    </citation>
    <scope>NUCLEOTIDE SEQUENCE [LARGE SCALE GENOMIC DNA]</scope>
    <source>
        <strain evidence="4">JXDWG</strain>
        <tissue evidence="4">Leaf</tissue>
    </source>
</reference>
<dbReference type="EMBL" id="JBBNAG010000003">
    <property type="protein sequence ID" value="KAK9149026.1"/>
    <property type="molecule type" value="Genomic_DNA"/>
</dbReference>
<accession>A0AAP0KAJ2</accession>
<sequence>MLARKLSTSNNLLKHLYSLSLSSSTHLHRRFTRHLHHPKPPPSLQNLISTPTHHHLTRDGNFDESTSHNLPICPGCGVHMQDQHPNLPGHFINPSLKHPLYKAPIYRQPVADEPEISNSLKRGFLGELIEPEIETLTAQKAKPVVCSRCHSLRHYGRVKDANVENLLPDFDFDHTIGRKLGSARGTRSVVLMVVDGADFEGSFPRKVARLVSETIDENSSAWKEGKSGNVPRVVLVVTKIDLLPSSLSPTRLEHWVRQRAREGGASRITSVHLVSAVRDWGLKNLIDEVRELVGARGNVWAIGAQNAGKSTLINAIAKHTSGKVTQLTEAPVPGTTLGIVRVEGILPGNAKLFDTPGLLHPHQITTRLTKDEHKLVHISKELKPRTYRIKVILSFWCKFNSFVEYLELSMIGHKVCLRLTVKNALFSALPMAMPALFAMIRQGIDYMFACEYKYLLALIYPCGQEKNINIVGHTVHIAGLLRLDVEEATVDTIYVTVWASPYLPLHMGKTENACKMVEDHFGHQLQPPIGEGRAKDLGRWARKEFRVCGSSWDKSSVDIAGSGIGWFAVGLKGEAVLGVWTYDGVDVTVRNSLIPDRAQFFEVAGFTVSKIVAGADQVFSKQNQNKKQKKKNDNKEVVNDQKAAPDADTLLPC</sequence>
<feature type="domain" description="G" evidence="2">
    <location>
        <begin position="299"/>
        <end position="366"/>
    </location>
</feature>
<gene>
    <name evidence="4" type="ORF">Scep_007783</name>
</gene>
<dbReference type="InterPro" id="IPR027417">
    <property type="entry name" value="P-loop_NTPase"/>
</dbReference>